<feature type="region of interest" description="Disordered" evidence="5">
    <location>
        <begin position="835"/>
        <end position="872"/>
    </location>
</feature>
<dbReference type="EMBL" id="JAAMPI010000296">
    <property type="protein sequence ID" value="KAF4633023.1"/>
    <property type="molecule type" value="Genomic_DNA"/>
</dbReference>
<proteinExistence type="inferred from homology"/>
<protein>
    <recommendedName>
        <fullName evidence="2">Structural maintenance of chromosomes protein 5</fullName>
    </recommendedName>
</protein>
<dbReference type="Gene3D" id="3.40.50.300">
    <property type="entry name" value="P-loop containing nucleotide triphosphate hydrolases"/>
    <property type="match status" value="1"/>
</dbReference>
<dbReference type="AlphaFoldDB" id="A0A8H4RNX8"/>
<feature type="compositionally biased region" description="Acidic residues" evidence="5">
    <location>
        <begin position="62"/>
        <end position="79"/>
    </location>
</feature>
<accession>A0A8H4RNX8</accession>
<keyword evidence="8" id="KW-1185">Reference proteome</keyword>
<dbReference type="GO" id="GO:0030915">
    <property type="term" value="C:Smc5-Smc6 complex"/>
    <property type="evidence" value="ECO:0007669"/>
    <property type="project" value="TreeGrafter"/>
</dbReference>
<dbReference type="PANTHER" id="PTHR45916">
    <property type="entry name" value="STRUCTURAL MAINTENANCE OF CHROMOSOMES PROTEIN 5"/>
    <property type="match status" value="1"/>
</dbReference>
<keyword evidence="3 4" id="KW-0175">Coiled coil</keyword>
<evidence type="ECO:0000256" key="1">
    <source>
        <dbReference type="ARBA" id="ARBA00010171"/>
    </source>
</evidence>
<feature type="compositionally biased region" description="Basic residues" evidence="5">
    <location>
        <begin position="1"/>
        <end position="11"/>
    </location>
</feature>
<feature type="coiled-coil region" evidence="4">
    <location>
        <begin position="441"/>
        <end position="468"/>
    </location>
</feature>
<dbReference type="SUPFAM" id="SSF52540">
    <property type="entry name" value="P-loop containing nucleoside triphosphate hydrolases"/>
    <property type="match status" value="1"/>
</dbReference>
<dbReference type="InterPro" id="IPR027417">
    <property type="entry name" value="P-loop_NTPase"/>
</dbReference>
<reference evidence="7 8" key="1">
    <citation type="submission" date="2020-03" db="EMBL/GenBank/DDBJ databases">
        <title>Draft Genome Sequence of Cudoniella acicularis.</title>
        <authorList>
            <person name="Buettner E."/>
            <person name="Kellner H."/>
        </authorList>
    </citation>
    <scope>NUCLEOTIDE SEQUENCE [LARGE SCALE GENOMIC DNA]</scope>
    <source>
        <strain evidence="7 8">DSM 108380</strain>
    </source>
</reference>
<evidence type="ECO:0000259" key="6">
    <source>
        <dbReference type="Pfam" id="PF13476"/>
    </source>
</evidence>
<feature type="coiled-coil region" evidence="4">
    <location>
        <begin position="267"/>
        <end position="340"/>
    </location>
</feature>
<evidence type="ECO:0000256" key="2">
    <source>
        <dbReference type="ARBA" id="ARBA00018687"/>
    </source>
</evidence>
<comment type="caution">
    <text evidence="7">The sequence shown here is derived from an EMBL/GenBank/DDBJ whole genome shotgun (WGS) entry which is preliminary data.</text>
</comment>
<evidence type="ECO:0000256" key="3">
    <source>
        <dbReference type="ARBA" id="ARBA00023054"/>
    </source>
</evidence>
<dbReference type="OrthoDB" id="10254973at2759"/>
<feature type="region of interest" description="Disordered" evidence="5">
    <location>
        <begin position="1"/>
        <end position="83"/>
    </location>
</feature>
<sequence>MSSRSTPHRRPRSEIEDDDSDMARRSHDSTPSNDSAKRVRTNGYQSEQQSSSSRQRSSNIYDDNDEDDIEGASDTDEGTNNEFQPGAIVRVKLTNFITYENAEFFPGPNLNMVIGPNGTGKSSLVCAICLGLGWNPSHLGRAGQIGEFVKHNKNDAYVEIELQRRPTEARNHVVRLRIIKDGNLREWWLDGRKTSHKNIQKVTTDFNIQVDNLCQFLPQDKVSEFAALSPEDLLLQTQRAAAPEEMLQQHEQLKQLRKLQKTLDIQLEQDKESLGAMENRQENLRAEVQRLQERREIQERISLLQKTVPFAEYKIARMRHMEYKKKKEDAQARFRDLEENLGPTIASIKHKEDYRDQIEVVVKERKAVVDSAEREAASCIKDIEGLDENIQKNEKAIEFERVGEGKRRKEVAKIQRTITNLKAKANEEPIEFDAGTWNERIRAKDKLLREIDAELRELKAEDREISIKGREVKDNISNAEIELAALDTHEGQQLNRLEKVSRETAKAWKWVQDNADKFDKEVYGPPLISCSIKDARYIDAIESIFRQSDYLTITAQTTSDFKKLSDYLHGEMKFAEFPLRTSDSAGLDDPRPLSRQDLNRLGMDGWAIDFIDGPEAVLSMLCGSIQVHRTAISLRDITDDQYNGIVEAQQLNSFVAGSHSYKITRRKEYGPLAVSTSTRAVSPARYWVDQPVDTAAREEIQHKIVFLRAELEKLKTQITPIREKIKDLNSSASEAKAEAERLKEEKGTLQKARNEQLGIPTKIESEEKDLDVKSREKVEYLARIKTINTQQDHAVLLKAKLSLGYKSIVTKIRSYHEDLLDAEVRLIEAKSDVEGLKDRNRDIDQQIEDERRQVKEAEKESKKMKDAAQKSA</sequence>
<dbReference type="GO" id="GO:0003697">
    <property type="term" value="F:single-stranded DNA binding"/>
    <property type="evidence" value="ECO:0007669"/>
    <property type="project" value="TreeGrafter"/>
</dbReference>
<feature type="coiled-coil region" evidence="4">
    <location>
        <begin position="697"/>
        <end position="755"/>
    </location>
</feature>
<name>A0A8H4RNX8_9HELO</name>
<evidence type="ECO:0000313" key="8">
    <source>
        <dbReference type="Proteomes" id="UP000566819"/>
    </source>
</evidence>
<dbReference type="GO" id="GO:0005634">
    <property type="term" value="C:nucleus"/>
    <property type="evidence" value="ECO:0007669"/>
    <property type="project" value="TreeGrafter"/>
</dbReference>
<evidence type="ECO:0000256" key="4">
    <source>
        <dbReference type="SAM" id="Coils"/>
    </source>
</evidence>
<dbReference type="PANTHER" id="PTHR45916:SF1">
    <property type="entry name" value="STRUCTURAL MAINTENANCE OF CHROMOSOMES PROTEIN 5"/>
    <property type="match status" value="1"/>
</dbReference>
<comment type="similarity">
    <text evidence="1">Belongs to the SMC family. SMC5 subfamily.</text>
</comment>
<dbReference type="GO" id="GO:0016887">
    <property type="term" value="F:ATP hydrolysis activity"/>
    <property type="evidence" value="ECO:0007669"/>
    <property type="project" value="InterPro"/>
</dbReference>
<dbReference type="InterPro" id="IPR038729">
    <property type="entry name" value="Rad50/SbcC_AAA"/>
</dbReference>
<evidence type="ECO:0000313" key="7">
    <source>
        <dbReference type="EMBL" id="KAF4633023.1"/>
    </source>
</evidence>
<feature type="domain" description="Rad50/SbcC-type AAA" evidence="6">
    <location>
        <begin position="90"/>
        <end position="302"/>
    </location>
</feature>
<evidence type="ECO:0000256" key="5">
    <source>
        <dbReference type="SAM" id="MobiDB-lite"/>
    </source>
</evidence>
<dbReference type="Pfam" id="PF13476">
    <property type="entry name" value="AAA_23"/>
    <property type="match status" value="1"/>
</dbReference>
<dbReference type="Proteomes" id="UP000566819">
    <property type="component" value="Unassembled WGS sequence"/>
</dbReference>
<gene>
    <name evidence="7" type="ORF">G7Y89_g5094</name>
</gene>
<organism evidence="7 8">
    <name type="scientific">Cudoniella acicularis</name>
    <dbReference type="NCBI Taxonomy" id="354080"/>
    <lineage>
        <taxon>Eukaryota</taxon>
        <taxon>Fungi</taxon>
        <taxon>Dikarya</taxon>
        <taxon>Ascomycota</taxon>
        <taxon>Pezizomycotina</taxon>
        <taxon>Leotiomycetes</taxon>
        <taxon>Helotiales</taxon>
        <taxon>Tricladiaceae</taxon>
        <taxon>Cudoniella</taxon>
    </lineage>
</organism>
<feature type="compositionally biased region" description="Low complexity" evidence="5">
    <location>
        <begin position="45"/>
        <end position="61"/>
    </location>
</feature>
<dbReference type="GO" id="GO:0000724">
    <property type="term" value="P:double-strand break repair via homologous recombination"/>
    <property type="evidence" value="ECO:0007669"/>
    <property type="project" value="TreeGrafter"/>
</dbReference>